<proteinExistence type="inferred from homology"/>
<comment type="caution">
    <text evidence="13">The sequence shown here is derived from an EMBL/GenBank/DDBJ whole genome shotgun (WGS) entry which is preliminary data.</text>
</comment>
<dbReference type="NCBIfam" id="TIGR01843">
    <property type="entry name" value="type_I_hlyD"/>
    <property type="match status" value="1"/>
</dbReference>
<dbReference type="OrthoDB" id="524912at2"/>
<dbReference type="Gene3D" id="2.40.50.100">
    <property type="match status" value="1"/>
</dbReference>
<evidence type="ECO:0000256" key="7">
    <source>
        <dbReference type="ARBA" id="ARBA00022989"/>
    </source>
</evidence>
<evidence type="ECO:0000256" key="5">
    <source>
        <dbReference type="ARBA" id="ARBA00022519"/>
    </source>
</evidence>
<dbReference type="AlphaFoldDB" id="A0A2T1EHU0"/>
<dbReference type="PANTHER" id="PTHR30386">
    <property type="entry name" value="MEMBRANE FUSION SUBUNIT OF EMRAB-TOLC MULTIDRUG EFFLUX PUMP"/>
    <property type="match status" value="1"/>
</dbReference>
<dbReference type="Proteomes" id="UP000239576">
    <property type="component" value="Unassembled WGS sequence"/>
</dbReference>
<evidence type="ECO:0000256" key="4">
    <source>
        <dbReference type="ARBA" id="ARBA00022475"/>
    </source>
</evidence>
<accession>A0A2T1EHU0</accession>
<evidence type="ECO:0000313" key="13">
    <source>
        <dbReference type="EMBL" id="PSB32330.1"/>
    </source>
</evidence>
<evidence type="ECO:0000256" key="3">
    <source>
        <dbReference type="ARBA" id="ARBA00022448"/>
    </source>
</evidence>
<feature type="domain" description="AprE-like beta-barrel" evidence="12">
    <location>
        <begin position="345"/>
        <end position="433"/>
    </location>
</feature>
<name>A0A2T1EHU0_9CYAN</name>
<evidence type="ECO:0000256" key="1">
    <source>
        <dbReference type="ARBA" id="ARBA00004377"/>
    </source>
</evidence>
<protein>
    <submittedName>
        <fullName evidence="13">Hemolysin D</fullName>
    </submittedName>
</protein>
<dbReference type="InterPro" id="IPR058982">
    <property type="entry name" value="Beta-barrel_AprE"/>
</dbReference>
<keyword evidence="8" id="KW-0472">Membrane</keyword>
<evidence type="ECO:0000313" key="14">
    <source>
        <dbReference type="Proteomes" id="UP000239576"/>
    </source>
</evidence>
<dbReference type="PANTHER" id="PTHR30386:SF26">
    <property type="entry name" value="TRANSPORT PROTEIN COMB"/>
    <property type="match status" value="1"/>
</dbReference>
<evidence type="ECO:0000259" key="12">
    <source>
        <dbReference type="Pfam" id="PF26002"/>
    </source>
</evidence>
<dbReference type="EMBL" id="PVWK01000028">
    <property type="protein sequence ID" value="PSB32330.1"/>
    <property type="molecule type" value="Genomic_DNA"/>
</dbReference>
<dbReference type="InterPro" id="IPR050739">
    <property type="entry name" value="MFP"/>
</dbReference>
<evidence type="ECO:0000256" key="2">
    <source>
        <dbReference type="ARBA" id="ARBA00009477"/>
    </source>
</evidence>
<dbReference type="InterPro" id="IPR010129">
    <property type="entry name" value="T1SS_HlyD"/>
</dbReference>
<keyword evidence="6" id="KW-0812">Transmembrane</keyword>
<feature type="coiled-coil region" evidence="9">
    <location>
        <begin position="189"/>
        <end position="268"/>
    </location>
</feature>
<keyword evidence="3" id="KW-0813">Transport</keyword>
<keyword evidence="14" id="KW-1185">Reference proteome</keyword>
<keyword evidence="5" id="KW-0997">Cell inner membrane</keyword>
<dbReference type="GO" id="GO:0015031">
    <property type="term" value="P:protein transport"/>
    <property type="evidence" value="ECO:0007669"/>
    <property type="project" value="InterPro"/>
</dbReference>
<keyword evidence="4" id="KW-1003">Cell membrane</keyword>
<sequence>MKVSISSTPAQSRQIKQQLADPKESLSYELGKAVQELPPLYTRLLAGGISVLVFGTIAWAHFSKIDEVAIAQGQLIPFTEVRPIRAGANGNIQQISVKEGDTIQKGQRLIAMDPGLPQAEVDRLTQSSKLIREDIARLQAERTGNASTGTLVQDQLLQARLSEFDKKKAAALGEAQRQLATRSEASATLARLQANLINARDGLKNAQIREKALSSLKGSGAVPQLDYIRSQDEVTQAKDKVVSLEKELDAQEERIRQAAEAYASAQNTASSLDSQRKSEILTQFTKRQEEQASVEGQLTQAQKQRERETITSPFDGTVYNVKATKGPVQSGEELLSILPKDESVVLEVKILNRDIGFIHENMKTKVKLATFPYQEFGIVEGDVIKVSPNAIVEKDVGLVFPTRIRLNKRSIDVRGQVVDFTPGMAATAEIVTRKKSILDFLIEPITRRFSEAFSVR</sequence>
<dbReference type="Pfam" id="PF26002">
    <property type="entry name" value="Beta-barrel_AprE"/>
    <property type="match status" value="1"/>
</dbReference>
<dbReference type="InterPro" id="IPR058625">
    <property type="entry name" value="MdtA-like_BSH"/>
</dbReference>
<dbReference type="Pfam" id="PF25917">
    <property type="entry name" value="BSH_RND"/>
    <property type="match status" value="1"/>
</dbReference>
<evidence type="ECO:0000256" key="10">
    <source>
        <dbReference type="SAM" id="MobiDB-lite"/>
    </source>
</evidence>
<dbReference type="Gene3D" id="1.10.287.470">
    <property type="entry name" value="Helix hairpin bin"/>
    <property type="match status" value="1"/>
</dbReference>
<dbReference type="PRINTS" id="PR01490">
    <property type="entry name" value="RTXTOXIND"/>
</dbReference>
<evidence type="ECO:0000259" key="11">
    <source>
        <dbReference type="Pfam" id="PF25917"/>
    </source>
</evidence>
<gene>
    <name evidence="13" type="ORF">C7B82_05755</name>
</gene>
<reference evidence="13 14" key="2">
    <citation type="submission" date="2018-03" db="EMBL/GenBank/DDBJ databases">
        <title>The ancient ancestry and fast evolution of plastids.</title>
        <authorList>
            <person name="Moore K.R."/>
            <person name="Magnabosco C."/>
            <person name="Momper L."/>
            <person name="Gold D.A."/>
            <person name="Bosak T."/>
            <person name="Fournier G.P."/>
        </authorList>
    </citation>
    <scope>NUCLEOTIDE SEQUENCE [LARGE SCALE GENOMIC DNA]</scope>
    <source>
        <strain evidence="13 14">ULC18</strain>
    </source>
</reference>
<organism evidence="13 14">
    <name type="scientific">Stenomitos frigidus ULC18</name>
    <dbReference type="NCBI Taxonomy" id="2107698"/>
    <lineage>
        <taxon>Bacteria</taxon>
        <taxon>Bacillati</taxon>
        <taxon>Cyanobacteriota</taxon>
        <taxon>Cyanophyceae</taxon>
        <taxon>Leptolyngbyales</taxon>
        <taxon>Leptolyngbyaceae</taxon>
        <taxon>Stenomitos</taxon>
    </lineage>
</organism>
<keyword evidence="9" id="KW-0175">Coiled coil</keyword>
<dbReference type="SUPFAM" id="SSF111369">
    <property type="entry name" value="HlyD-like secretion proteins"/>
    <property type="match status" value="1"/>
</dbReference>
<comment type="similarity">
    <text evidence="2">Belongs to the membrane fusion protein (MFP) (TC 8.A.1) family.</text>
</comment>
<dbReference type="Gene3D" id="2.40.30.170">
    <property type="match status" value="1"/>
</dbReference>
<feature type="domain" description="Multidrug resistance protein MdtA-like barrel-sandwich hybrid" evidence="11">
    <location>
        <begin position="84"/>
        <end position="331"/>
    </location>
</feature>
<evidence type="ECO:0000256" key="6">
    <source>
        <dbReference type="ARBA" id="ARBA00022692"/>
    </source>
</evidence>
<feature type="region of interest" description="Disordered" evidence="10">
    <location>
        <begin position="286"/>
        <end position="307"/>
    </location>
</feature>
<dbReference type="RefSeq" id="WP_106255374.1">
    <property type="nucleotide sequence ID" value="NZ_CAWNSW010000075.1"/>
</dbReference>
<evidence type="ECO:0000256" key="9">
    <source>
        <dbReference type="SAM" id="Coils"/>
    </source>
</evidence>
<comment type="subcellular location">
    <subcellularLocation>
        <location evidence="1">Cell inner membrane</location>
        <topology evidence="1">Single-pass membrane protein</topology>
    </subcellularLocation>
</comment>
<reference evidence="14" key="1">
    <citation type="submission" date="2018-02" db="EMBL/GenBank/DDBJ databases">
        <authorList>
            <person name="Moore K."/>
            <person name="Momper L."/>
        </authorList>
    </citation>
    <scope>NUCLEOTIDE SEQUENCE [LARGE SCALE GENOMIC DNA]</scope>
    <source>
        <strain evidence="14">ULC18</strain>
    </source>
</reference>
<dbReference type="GO" id="GO:0005886">
    <property type="term" value="C:plasma membrane"/>
    <property type="evidence" value="ECO:0007669"/>
    <property type="project" value="UniProtKB-SubCell"/>
</dbReference>
<keyword evidence="7" id="KW-1133">Transmembrane helix</keyword>
<evidence type="ECO:0000256" key="8">
    <source>
        <dbReference type="ARBA" id="ARBA00023136"/>
    </source>
</evidence>